<dbReference type="AlphaFoldDB" id="A0A1I2PS72"/>
<comment type="catalytic activity">
    <reaction evidence="5">
        <text>N-acetyl-alpha-D-glucosamine 1-phosphate + UTP + H(+) = UDP-N-acetyl-alpha-D-glucosamine + diphosphate</text>
        <dbReference type="Rhea" id="RHEA:13509"/>
        <dbReference type="ChEBI" id="CHEBI:15378"/>
        <dbReference type="ChEBI" id="CHEBI:33019"/>
        <dbReference type="ChEBI" id="CHEBI:46398"/>
        <dbReference type="ChEBI" id="CHEBI:57705"/>
        <dbReference type="ChEBI" id="CHEBI:57776"/>
        <dbReference type="EC" id="2.7.7.23"/>
    </reaction>
</comment>
<evidence type="ECO:0000256" key="2">
    <source>
        <dbReference type="ARBA" id="ARBA00022695"/>
    </source>
</evidence>
<dbReference type="Proteomes" id="UP000246114">
    <property type="component" value="Unassembled WGS sequence"/>
</dbReference>
<protein>
    <submittedName>
        <fullName evidence="9">Bifunctional UDP-N-acetylglucosamine pyrophosphorylase / Glucosamine-1-phosphate N-acetyltransferase</fullName>
    </submittedName>
    <submittedName>
        <fullName evidence="8">UDP-N-acetylglucosamine diphosphorylase</fullName>
    </submittedName>
</protein>
<organism evidence="9 10">
    <name type="scientific">Clostridium cadaveris</name>
    <dbReference type="NCBI Taxonomy" id="1529"/>
    <lineage>
        <taxon>Bacteria</taxon>
        <taxon>Bacillati</taxon>
        <taxon>Bacillota</taxon>
        <taxon>Clostridia</taxon>
        <taxon>Eubacteriales</taxon>
        <taxon>Clostridiaceae</taxon>
        <taxon>Clostridium</taxon>
    </lineage>
</organism>
<dbReference type="PANTHER" id="PTHR43584:SF3">
    <property type="entry name" value="BIFUNCTIONAL PROTEIN GLMU"/>
    <property type="match status" value="1"/>
</dbReference>
<gene>
    <name evidence="8" type="ORF">DBY38_12430</name>
    <name evidence="9" type="ORF">SAMN04487885_13217</name>
</gene>
<feature type="domain" description="Nucleotidyl transferase" evidence="7">
    <location>
        <begin position="4"/>
        <end position="186"/>
    </location>
</feature>
<evidence type="ECO:0000313" key="10">
    <source>
        <dbReference type="Proteomes" id="UP000182135"/>
    </source>
</evidence>
<reference evidence="9 10" key="1">
    <citation type="submission" date="2016-10" db="EMBL/GenBank/DDBJ databases">
        <authorList>
            <person name="de Groot N.N."/>
        </authorList>
    </citation>
    <scope>NUCLEOTIDE SEQUENCE [LARGE SCALE GENOMIC DNA]</scope>
    <source>
        <strain evidence="9 10">NLAE-zl-G419</strain>
    </source>
</reference>
<name>A0A1I2PS72_9CLOT</name>
<dbReference type="Pfam" id="PF00483">
    <property type="entry name" value="NTP_transferase"/>
    <property type="match status" value="1"/>
</dbReference>
<dbReference type="GeneID" id="90543104"/>
<dbReference type="EMBL" id="QAMZ01000052">
    <property type="protein sequence ID" value="PWL52115.1"/>
    <property type="molecule type" value="Genomic_DNA"/>
</dbReference>
<dbReference type="Gene3D" id="3.90.550.10">
    <property type="entry name" value="Spore Coat Polysaccharide Biosynthesis Protein SpsA, Chain A"/>
    <property type="match status" value="1"/>
</dbReference>
<accession>A0A1I2PS72</accession>
<evidence type="ECO:0000256" key="5">
    <source>
        <dbReference type="ARBA" id="ARBA00048493"/>
    </source>
</evidence>
<keyword evidence="3" id="KW-0012">Acyltransferase</keyword>
<dbReference type="InterPro" id="IPR050065">
    <property type="entry name" value="GlmU-like"/>
</dbReference>
<dbReference type="CDD" id="cd02540">
    <property type="entry name" value="GT2_GlmU_N_bac"/>
    <property type="match status" value="1"/>
</dbReference>
<keyword evidence="2" id="KW-0548">Nucleotidyltransferase</keyword>
<proteinExistence type="predicted"/>
<dbReference type="OrthoDB" id="9775031at2"/>
<evidence type="ECO:0000256" key="6">
    <source>
        <dbReference type="ARBA" id="ARBA00049628"/>
    </source>
</evidence>
<dbReference type="EMBL" id="FOOE01000032">
    <property type="protein sequence ID" value="SFG18918.1"/>
    <property type="molecule type" value="Genomic_DNA"/>
</dbReference>
<evidence type="ECO:0000313" key="8">
    <source>
        <dbReference type="EMBL" id="PWL52115.1"/>
    </source>
</evidence>
<dbReference type="InterPro" id="IPR029044">
    <property type="entry name" value="Nucleotide-diphossugar_trans"/>
</dbReference>
<comment type="function">
    <text evidence="6">Catalyzes the last two sequential reactions in the de novo biosynthetic pathway for UDP-N-acetylglucosamine (UDP-GlcNAc). The C-terminal domain catalyzes the transfer of acetyl group from acetyl coenzyme A to glucosamine-1-phosphate (GlcN-1-P) to produce N-acetylglucosamine-1-phosphate (GlcNAc-1-P), which is converted into UDP-GlcNAc by the transfer of uridine 5-monophosphate (from uridine 5-triphosphate), a reaction catalyzed by the N-terminal domain.</text>
</comment>
<dbReference type="eggNOG" id="COG1207">
    <property type="taxonomic scope" value="Bacteria"/>
</dbReference>
<keyword evidence="10" id="KW-1185">Reference proteome</keyword>
<sequence>MKLLILAGGKGTRLQSDKFNLPKALKELNGKPLIEYVLENTSFISKKDVYIVVGYKGEMIKEALGSEYNYITQDKQLGTGHAVMITEKYLKDCNDDIMILYGDMPMISRDTFEGFAEYHKERKSMCTVLTSMFEDQPPYGRIIRDENNNFLRVVEEKDCTEEQKKIKELNCGPDIIHSSVLFDALKKVSNNNSQGEYYLTDVPEIIRDGGHVVNIYVCKNCSEMLGINTLEDLKQGENLIK</sequence>
<comment type="catalytic activity">
    <reaction evidence="4">
        <text>alpha-D-glucosamine 1-phosphate + acetyl-CoA = N-acetyl-alpha-D-glucosamine 1-phosphate + CoA + H(+)</text>
        <dbReference type="Rhea" id="RHEA:13725"/>
        <dbReference type="ChEBI" id="CHEBI:15378"/>
        <dbReference type="ChEBI" id="CHEBI:57287"/>
        <dbReference type="ChEBI" id="CHEBI:57288"/>
        <dbReference type="ChEBI" id="CHEBI:57776"/>
        <dbReference type="ChEBI" id="CHEBI:58516"/>
        <dbReference type="EC" id="2.3.1.157"/>
    </reaction>
</comment>
<reference evidence="8 11" key="2">
    <citation type="submission" date="2018-03" db="EMBL/GenBank/DDBJ databases">
        <title>The uncultured portion of the human microbiome is neutrally assembled.</title>
        <authorList>
            <person name="Jeraldo P."/>
            <person name="Boardman L."/>
            <person name="White B.A."/>
            <person name="Nelson H."/>
            <person name="Goldenfeld N."/>
            <person name="Chia N."/>
        </authorList>
    </citation>
    <scope>NUCLEOTIDE SEQUENCE [LARGE SCALE GENOMIC DNA]</scope>
    <source>
        <strain evidence="8">CIM:MAG 903</strain>
    </source>
</reference>
<keyword evidence="1 9" id="KW-0808">Transferase</keyword>
<dbReference type="GO" id="GO:0003977">
    <property type="term" value="F:UDP-N-acetylglucosamine diphosphorylase activity"/>
    <property type="evidence" value="ECO:0007669"/>
    <property type="project" value="UniProtKB-EC"/>
</dbReference>
<evidence type="ECO:0000256" key="4">
    <source>
        <dbReference type="ARBA" id="ARBA00048247"/>
    </source>
</evidence>
<evidence type="ECO:0000313" key="9">
    <source>
        <dbReference type="EMBL" id="SFG18918.1"/>
    </source>
</evidence>
<dbReference type="GO" id="GO:0019134">
    <property type="term" value="F:glucosamine-1-phosphate N-acetyltransferase activity"/>
    <property type="evidence" value="ECO:0007669"/>
    <property type="project" value="UniProtKB-EC"/>
</dbReference>
<evidence type="ECO:0000259" key="7">
    <source>
        <dbReference type="Pfam" id="PF00483"/>
    </source>
</evidence>
<dbReference type="InterPro" id="IPR005835">
    <property type="entry name" value="NTP_transferase_dom"/>
</dbReference>
<dbReference type="SUPFAM" id="SSF53448">
    <property type="entry name" value="Nucleotide-diphospho-sugar transferases"/>
    <property type="match status" value="1"/>
</dbReference>
<dbReference type="Proteomes" id="UP000182135">
    <property type="component" value="Unassembled WGS sequence"/>
</dbReference>
<evidence type="ECO:0000256" key="1">
    <source>
        <dbReference type="ARBA" id="ARBA00022679"/>
    </source>
</evidence>
<dbReference type="PANTHER" id="PTHR43584">
    <property type="entry name" value="NUCLEOTIDYL TRANSFERASE"/>
    <property type="match status" value="1"/>
</dbReference>
<evidence type="ECO:0000256" key="3">
    <source>
        <dbReference type="ARBA" id="ARBA00023315"/>
    </source>
</evidence>
<dbReference type="RefSeq" id="WP_035770910.1">
    <property type="nucleotide sequence ID" value="NZ_BAAACD010000004.1"/>
</dbReference>
<evidence type="ECO:0000313" key="11">
    <source>
        <dbReference type="Proteomes" id="UP000246114"/>
    </source>
</evidence>
<dbReference type="STRING" id="1529.SAMN04487885_13217"/>